<dbReference type="EMBL" id="JAINVB010000001">
    <property type="protein sequence ID" value="MCK0088549.1"/>
    <property type="molecule type" value="Genomic_DNA"/>
</dbReference>
<dbReference type="PANTHER" id="PTHR43280">
    <property type="entry name" value="ARAC-FAMILY TRANSCRIPTIONAL REGULATOR"/>
    <property type="match status" value="1"/>
</dbReference>
<evidence type="ECO:0000259" key="4">
    <source>
        <dbReference type="PROSITE" id="PS01124"/>
    </source>
</evidence>
<keyword evidence="3" id="KW-0804">Transcription</keyword>
<dbReference type="Pfam" id="PF12833">
    <property type="entry name" value="HTH_18"/>
    <property type="match status" value="1"/>
</dbReference>
<evidence type="ECO:0000313" key="6">
    <source>
        <dbReference type="Proteomes" id="UP001203136"/>
    </source>
</evidence>
<organism evidence="5 6">
    <name type="scientific">Clostridium symbiosum</name>
    <name type="common">Bacteroides symbiosus</name>
    <dbReference type="NCBI Taxonomy" id="1512"/>
    <lineage>
        <taxon>Bacteria</taxon>
        <taxon>Bacillati</taxon>
        <taxon>Bacillota</taxon>
        <taxon>Clostridia</taxon>
        <taxon>Lachnospirales</taxon>
        <taxon>Lachnospiraceae</taxon>
        <taxon>Otoolea</taxon>
    </lineage>
</organism>
<feature type="domain" description="HTH araC/xylS-type" evidence="4">
    <location>
        <begin position="316"/>
        <end position="414"/>
    </location>
</feature>
<comment type="caution">
    <text evidence="5">The sequence shown here is derived from an EMBL/GenBank/DDBJ whole genome shotgun (WGS) entry which is preliminary data.</text>
</comment>
<dbReference type="InterPro" id="IPR009057">
    <property type="entry name" value="Homeodomain-like_sf"/>
</dbReference>
<sequence length="431" mass="49649">MDKSKKIPESLDYWKKYITLHHVLACELSYSLIYNNIRPDKVGDALATVGLDTLPNRFLLLQVDDYYNYSSKMIITQEFFQKTILINLMRECMDSMGLKGFMANLVSLDKIICFLCCPEWEGPDINRRLMEVAECFKKCVRTKSSYTISVCISQQCSRLGQFSLMYPRMDLALSKSYFSGKEFNILLEEVEPDAEEVREEADINKFYPELLAAFARGNRDQLEEVLQGIVRALLEGRTRPQKAKMEMIRLLQRIEDYCVRCGVPESWIQRRSDAAMTRILSCGFVGDTRICFLEFYDEVTQALGEHSADEEYSFKIPVTEYIDTHYMENIRLGSLADIMGFSEGHFARIFRKEFGMTFVQYLTECRIQRSKELLADTSVPIEQIAYRVGLNSYSYFCTCFKRTCGISPGAFRAGAVRSVEADSLNVPEKKS</sequence>
<keyword evidence="1" id="KW-0805">Transcription regulation</keyword>
<dbReference type="PROSITE" id="PS01124">
    <property type="entry name" value="HTH_ARAC_FAMILY_2"/>
    <property type="match status" value="1"/>
</dbReference>
<dbReference type="GO" id="GO:0043565">
    <property type="term" value="F:sequence-specific DNA binding"/>
    <property type="evidence" value="ECO:0007669"/>
    <property type="project" value="InterPro"/>
</dbReference>
<evidence type="ECO:0000256" key="2">
    <source>
        <dbReference type="ARBA" id="ARBA00023125"/>
    </source>
</evidence>
<dbReference type="GO" id="GO:0003700">
    <property type="term" value="F:DNA-binding transcription factor activity"/>
    <property type="evidence" value="ECO:0007669"/>
    <property type="project" value="InterPro"/>
</dbReference>
<proteinExistence type="predicted"/>
<dbReference type="Gene3D" id="1.10.10.60">
    <property type="entry name" value="Homeodomain-like"/>
    <property type="match status" value="2"/>
</dbReference>
<evidence type="ECO:0000313" key="5">
    <source>
        <dbReference type="EMBL" id="MCK0088549.1"/>
    </source>
</evidence>
<gene>
    <name evidence="5" type="ORF">K5I21_22350</name>
</gene>
<protein>
    <submittedName>
        <fullName evidence="5">AraC family transcriptional regulator</fullName>
    </submittedName>
</protein>
<dbReference type="InterPro" id="IPR018062">
    <property type="entry name" value="HTH_AraC-typ_CS"/>
</dbReference>
<dbReference type="InterPro" id="IPR018060">
    <property type="entry name" value="HTH_AraC"/>
</dbReference>
<dbReference type="PANTHER" id="PTHR43280:SF2">
    <property type="entry name" value="HTH-TYPE TRANSCRIPTIONAL REGULATOR EXSA"/>
    <property type="match status" value="1"/>
</dbReference>
<dbReference type="SMART" id="SM00342">
    <property type="entry name" value="HTH_ARAC"/>
    <property type="match status" value="1"/>
</dbReference>
<keyword evidence="2" id="KW-0238">DNA-binding</keyword>
<evidence type="ECO:0000256" key="3">
    <source>
        <dbReference type="ARBA" id="ARBA00023163"/>
    </source>
</evidence>
<accession>A0AAW5F9L6</accession>
<evidence type="ECO:0000256" key="1">
    <source>
        <dbReference type="ARBA" id="ARBA00023015"/>
    </source>
</evidence>
<dbReference type="SUPFAM" id="SSF46689">
    <property type="entry name" value="Homeodomain-like"/>
    <property type="match status" value="2"/>
</dbReference>
<dbReference type="AlphaFoldDB" id="A0AAW5F9L6"/>
<dbReference type="Proteomes" id="UP001203136">
    <property type="component" value="Unassembled WGS sequence"/>
</dbReference>
<dbReference type="RefSeq" id="WP_021640704.1">
    <property type="nucleotide sequence ID" value="NZ_BAABZD010000005.1"/>
</dbReference>
<dbReference type="PROSITE" id="PS00041">
    <property type="entry name" value="HTH_ARAC_FAMILY_1"/>
    <property type="match status" value="1"/>
</dbReference>
<reference evidence="5" key="1">
    <citation type="journal article" date="2022" name="Cell Host Microbe">
        <title>Colonization of the live biotherapeutic product VE303 and modulation of the microbiota and metabolites in healthy volunteers.</title>
        <authorList>
            <person name="Dsouza M."/>
            <person name="Menon R."/>
            <person name="Crossette E."/>
            <person name="Bhattarai S.K."/>
            <person name="Schneider J."/>
            <person name="Kim Y.G."/>
            <person name="Reddy S."/>
            <person name="Caballero S."/>
            <person name="Felix C."/>
            <person name="Cornacchione L."/>
            <person name="Hendrickson J."/>
            <person name="Watson A.R."/>
            <person name="Minot S.S."/>
            <person name="Greenfield N."/>
            <person name="Schopf L."/>
            <person name="Szabady R."/>
            <person name="Patarroyo J."/>
            <person name="Smith W."/>
            <person name="Harrison P."/>
            <person name="Kuijper E.J."/>
            <person name="Kelly C.P."/>
            <person name="Olle B."/>
            <person name="Bobilev D."/>
            <person name="Silber J.L."/>
            <person name="Bucci V."/>
            <person name="Roberts B."/>
            <person name="Faith J."/>
            <person name="Norman J.M."/>
        </authorList>
    </citation>
    <scope>NUCLEOTIDE SEQUENCE</scope>
    <source>
        <strain evidence="5">VE303-04</strain>
    </source>
</reference>
<name>A0AAW5F9L6_CLOSY</name>